<evidence type="ECO:0000313" key="3">
    <source>
        <dbReference type="EnsemblMetazoa" id="ASIC009625-PA"/>
    </source>
</evidence>
<dbReference type="VEuPathDB" id="VectorBase:ASIC009625"/>
<evidence type="ECO:0000313" key="4">
    <source>
        <dbReference type="Proteomes" id="UP000030765"/>
    </source>
</evidence>
<organism evidence="2">
    <name type="scientific">Anopheles sinensis</name>
    <name type="common">Mosquito</name>
    <dbReference type="NCBI Taxonomy" id="74873"/>
    <lineage>
        <taxon>Eukaryota</taxon>
        <taxon>Metazoa</taxon>
        <taxon>Ecdysozoa</taxon>
        <taxon>Arthropoda</taxon>
        <taxon>Hexapoda</taxon>
        <taxon>Insecta</taxon>
        <taxon>Pterygota</taxon>
        <taxon>Neoptera</taxon>
        <taxon>Endopterygota</taxon>
        <taxon>Diptera</taxon>
        <taxon>Nematocera</taxon>
        <taxon>Culicoidea</taxon>
        <taxon>Culicidae</taxon>
        <taxon>Anophelinae</taxon>
        <taxon>Anopheles</taxon>
    </lineage>
</organism>
<dbReference type="EMBL" id="ATLV01017208">
    <property type="status" value="NOT_ANNOTATED_CDS"/>
    <property type="molecule type" value="Genomic_DNA"/>
</dbReference>
<evidence type="ECO:0000313" key="2">
    <source>
        <dbReference type="EMBL" id="KFB42043.1"/>
    </source>
</evidence>
<dbReference type="AlphaFoldDB" id="A0A084VVP9"/>
<evidence type="ECO:0000256" key="1">
    <source>
        <dbReference type="SAM" id="MobiDB-lite"/>
    </source>
</evidence>
<name>A0A084VVP9_ANOSI</name>
<sequence length="220" mass="23779">MAALRLLNITCRNNSPPREGGGEWSDGHGRRAPERDRKRLGERPDWMHSIAAAFPQCIVQLRRAHASRAVVVRGGSNGMLLPHQCQRGGKEPGDKSQSPGSVAYLRSRGSEGTAGSCLGLDRGASASHTSSAPKDIRFSVGGEVVPSRSPCDGGWFHALRILPKRYWQEPKPETGRGSSALWDRPLLGFGSPACQRNPAPSVRCKSSAKVKMSFSRAFPL</sequence>
<reference evidence="3" key="2">
    <citation type="submission" date="2020-05" db="UniProtKB">
        <authorList>
            <consortium name="EnsemblMetazoa"/>
        </authorList>
    </citation>
    <scope>IDENTIFICATION</scope>
</reference>
<dbReference type="EnsemblMetazoa" id="ASIC009625-RA">
    <property type="protein sequence ID" value="ASIC009625-PA"/>
    <property type="gene ID" value="ASIC009625"/>
</dbReference>
<dbReference type="Proteomes" id="UP000030765">
    <property type="component" value="Unassembled WGS sequence"/>
</dbReference>
<dbReference type="EMBL" id="KE525157">
    <property type="protein sequence ID" value="KFB42043.1"/>
    <property type="molecule type" value="Genomic_DNA"/>
</dbReference>
<feature type="compositionally biased region" description="Basic and acidic residues" evidence="1">
    <location>
        <begin position="25"/>
        <end position="37"/>
    </location>
</feature>
<proteinExistence type="predicted"/>
<protein>
    <submittedName>
        <fullName evidence="2 3">Proline iminopeptidase</fullName>
    </submittedName>
</protein>
<feature type="region of interest" description="Disordered" evidence="1">
    <location>
        <begin position="9"/>
        <end position="37"/>
    </location>
</feature>
<reference evidence="2 4" key="1">
    <citation type="journal article" date="2014" name="BMC Genomics">
        <title>Genome sequence of Anopheles sinensis provides insight into genetics basis of mosquito competence for malaria parasites.</title>
        <authorList>
            <person name="Zhou D."/>
            <person name="Zhang D."/>
            <person name="Ding G."/>
            <person name="Shi L."/>
            <person name="Hou Q."/>
            <person name="Ye Y."/>
            <person name="Xu Y."/>
            <person name="Zhou H."/>
            <person name="Xiong C."/>
            <person name="Li S."/>
            <person name="Yu J."/>
            <person name="Hong S."/>
            <person name="Yu X."/>
            <person name="Zou P."/>
            <person name="Chen C."/>
            <person name="Chang X."/>
            <person name="Wang W."/>
            <person name="Lv Y."/>
            <person name="Sun Y."/>
            <person name="Ma L."/>
            <person name="Shen B."/>
            <person name="Zhu C."/>
        </authorList>
    </citation>
    <scope>NUCLEOTIDE SEQUENCE [LARGE SCALE GENOMIC DNA]</scope>
</reference>
<feature type="region of interest" description="Disordered" evidence="1">
    <location>
        <begin position="77"/>
        <end position="108"/>
    </location>
</feature>
<accession>A0A084VVP9</accession>
<gene>
    <name evidence="2" type="ORF">ZHAS_00009625</name>
</gene>
<keyword evidence="4" id="KW-1185">Reference proteome</keyword>